<protein>
    <submittedName>
        <fullName evidence="9">Aromatic hydrocarbon degradation protein</fullName>
    </submittedName>
</protein>
<keyword evidence="3" id="KW-1134">Transmembrane beta strand</keyword>
<dbReference type="Proteomes" id="UP000748752">
    <property type="component" value="Unassembled WGS sequence"/>
</dbReference>
<evidence type="ECO:0000256" key="8">
    <source>
        <dbReference type="SAM" id="SignalP"/>
    </source>
</evidence>
<dbReference type="InterPro" id="IPR005017">
    <property type="entry name" value="OMPP1/FadL/TodX"/>
</dbReference>
<dbReference type="PANTHER" id="PTHR35093:SF8">
    <property type="entry name" value="OUTER MEMBRANE PROTEIN NMB0088-RELATED"/>
    <property type="match status" value="1"/>
</dbReference>
<keyword evidence="4" id="KW-0812">Transmembrane</keyword>
<evidence type="ECO:0000313" key="9">
    <source>
        <dbReference type="EMBL" id="MBK1630467.1"/>
    </source>
</evidence>
<dbReference type="RefSeq" id="WP_200235351.1">
    <property type="nucleotide sequence ID" value="NZ_NRRV01000012.1"/>
</dbReference>
<evidence type="ECO:0000256" key="4">
    <source>
        <dbReference type="ARBA" id="ARBA00022692"/>
    </source>
</evidence>
<evidence type="ECO:0000256" key="3">
    <source>
        <dbReference type="ARBA" id="ARBA00022452"/>
    </source>
</evidence>
<dbReference type="PANTHER" id="PTHR35093">
    <property type="entry name" value="OUTER MEMBRANE PROTEIN NMB0088-RELATED"/>
    <property type="match status" value="1"/>
</dbReference>
<feature type="chain" id="PRO_5047486044" evidence="8">
    <location>
        <begin position="27"/>
        <end position="439"/>
    </location>
</feature>
<keyword evidence="6" id="KW-0472">Membrane</keyword>
<sequence>MRRANFELPTLAAAVLGLCASSNAVAGGFAVPELSTAGIGTTNALVANPDERGAIVYNPAAMAFHDQSSINTGLLLLAPDSHVDIPGGGGDATNADWFVAPMIQAAIRINEDWSAGLGVTAPFGLETRWAPNTFPALTGRAALPSPPFAPGSSVPLSPQPTQSKLEIVNFTPTATYRVTPELALSAGADIYWAKAAQLDSTITELEGEGTGWGFNLSAMYVKDRFSAGINFHSAPTVSLDGTFSVLDPNLVLLGAAPPSQTAELDVDLPWRLQVGVRYEIIQDQLAVELDWTRNGWSEFQEIKVVGDRTGTTLIEDQNQWDDSNAFRLGLTYNLVEQTQLRLGYSFDETPQGDEFFSARVPDNDRHLFGLGVAHKLNDRIQLELGYMYVMLEDRDFRSTRPYDPVNAPGDINGTTALNGDYSSEVHLIGLELSTSFDAF</sequence>
<evidence type="ECO:0000256" key="6">
    <source>
        <dbReference type="ARBA" id="ARBA00023136"/>
    </source>
</evidence>
<gene>
    <name evidence="9" type="ORF">CKO31_06850</name>
</gene>
<evidence type="ECO:0000256" key="1">
    <source>
        <dbReference type="ARBA" id="ARBA00004571"/>
    </source>
</evidence>
<comment type="similarity">
    <text evidence="2">Belongs to the OmpP1/FadL family.</text>
</comment>
<evidence type="ECO:0000313" key="10">
    <source>
        <dbReference type="Proteomes" id="UP000748752"/>
    </source>
</evidence>
<comment type="caution">
    <text evidence="9">The sequence shown here is derived from an EMBL/GenBank/DDBJ whole genome shotgun (WGS) entry which is preliminary data.</text>
</comment>
<evidence type="ECO:0000256" key="7">
    <source>
        <dbReference type="ARBA" id="ARBA00023237"/>
    </source>
</evidence>
<keyword evidence="5 8" id="KW-0732">Signal</keyword>
<dbReference type="EMBL" id="NRRV01000012">
    <property type="protein sequence ID" value="MBK1630467.1"/>
    <property type="molecule type" value="Genomic_DNA"/>
</dbReference>
<comment type="subcellular location">
    <subcellularLocation>
        <location evidence="1">Cell outer membrane</location>
        <topology evidence="1">Multi-pass membrane protein</topology>
    </subcellularLocation>
</comment>
<organism evidence="9 10">
    <name type="scientific">Thiohalocapsa halophila</name>
    <dbReference type="NCBI Taxonomy" id="69359"/>
    <lineage>
        <taxon>Bacteria</taxon>
        <taxon>Pseudomonadati</taxon>
        <taxon>Pseudomonadota</taxon>
        <taxon>Gammaproteobacteria</taxon>
        <taxon>Chromatiales</taxon>
        <taxon>Chromatiaceae</taxon>
        <taxon>Thiohalocapsa</taxon>
    </lineage>
</organism>
<keyword evidence="10" id="KW-1185">Reference proteome</keyword>
<evidence type="ECO:0000256" key="2">
    <source>
        <dbReference type="ARBA" id="ARBA00008163"/>
    </source>
</evidence>
<reference evidence="9 10" key="1">
    <citation type="journal article" date="2020" name="Microorganisms">
        <title>Osmotic Adaptation and Compatible Solute Biosynthesis of Phototrophic Bacteria as Revealed from Genome Analyses.</title>
        <authorList>
            <person name="Imhoff J.F."/>
            <person name="Rahn T."/>
            <person name="Kunzel S."/>
            <person name="Keller A."/>
            <person name="Neulinger S.C."/>
        </authorList>
    </citation>
    <scope>NUCLEOTIDE SEQUENCE [LARGE SCALE GENOMIC DNA]</scope>
    <source>
        <strain evidence="9 10">DSM 6210</strain>
    </source>
</reference>
<accession>A0ABS1CEX6</accession>
<dbReference type="SUPFAM" id="SSF56935">
    <property type="entry name" value="Porins"/>
    <property type="match status" value="1"/>
</dbReference>
<dbReference type="Pfam" id="PF03349">
    <property type="entry name" value="Toluene_X"/>
    <property type="match status" value="2"/>
</dbReference>
<dbReference type="Gene3D" id="2.40.160.60">
    <property type="entry name" value="Outer membrane protein transport protein (OMPP1/FadL/TodX)"/>
    <property type="match status" value="1"/>
</dbReference>
<keyword evidence="7" id="KW-0998">Cell outer membrane</keyword>
<feature type="signal peptide" evidence="8">
    <location>
        <begin position="1"/>
        <end position="26"/>
    </location>
</feature>
<name>A0ABS1CEX6_9GAMM</name>
<proteinExistence type="inferred from homology"/>
<evidence type="ECO:0000256" key="5">
    <source>
        <dbReference type="ARBA" id="ARBA00022729"/>
    </source>
</evidence>